<dbReference type="GO" id="GO:0015031">
    <property type="term" value="P:protein transport"/>
    <property type="evidence" value="ECO:0007669"/>
    <property type="project" value="UniProtKB-KW"/>
</dbReference>
<dbReference type="HOGENOM" id="CLU_093583_0_0_1"/>
<reference evidence="12 13" key="1">
    <citation type="submission" date="2014-12" db="EMBL/GenBank/DDBJ databases">
        <authorList>
            <person name="Neuveglise Cecile"/>
        </authorList>
    </citation>
    <scope>NUCLEOTIDE SEQUENCE [LARGE SCALE GENOMIC DNA]</scope>
    <source>
        <strain evidence="12 13">CBS 12615</strain>
    </source>
</reference>
<keyword evidence="3" id="KW-0813">Transport</keyword>
<dbReference type="InterPro" id="IPR019150">
    <property type="entry name" value="Vesicle_transport_protein_Use1"/>
</dbReference>
<dbReference type="OrthoDB" id="4008582at2759"/>
<dbReference type="GO" id="GO:0005484">
    <property type="term" value="F:SNAP receptor activity"/>
    <property type="evidence" value="ECO:0007669"/>
    <property type="project" value="EnsemblFungi"/>
</dbReference>
<evidence type="ECO:0000256" key="2">
    <source>
        <dbReference type="ARBA" id="ARBA00007891"/>
    </source>
</evidence>
<keyword evidence="4 11" id="KW-0812">Transmembrane</keyword>
<evidence type="ECO:0000256" key="11">
    <source>
        <dbReference type="SAM" id="Phobius"/>
    </source>
</evidence>
<evidence type="ECO:0000256" key="8">
    <source>
        <dbReference type="ARBA" id="ARBA00022989"/>
    </source>
</evidence>
<comment type="similarity">
    <text evidence="2">Belongs to the USE1 family.</text>
</comment>
<evidence type="ECO:0000256" key="7">
    <source>
        <dbReference type="ARBA" id="ARBA00022927"/>
    </source>
</evidence>
<dbReference type="GO" id="GO:0006890">
    <property type="term" value="P:retrograde vesicle-mediated transport, Golgi to endoplasmic reticulum"/>
    <property type="evidence" value="ECO:0007669"/>
    <property type="project" value="EnsemblFungi"/>
</dbReference>
<keyword evidence="8 11" id="KW-1133">Transmembrane helix</keyword>
<dbReference type="CDD" id="cd15860">
    <property type="entry name" value="SNARE_USE1"/>
    <property type="match status" value="1"/>
</dbReference>
<organism evidence="12 13">
    <name type="scientific">Lachancea lanzarotensis</name>
    <dbReference type="NCBI Taxonomy" id="1245769"/>
    <lineage>
        <taxon>Eukaryota</taxon>
        <taxon>Fungi</taxon>
        <taxon>Dikarya</taxon>
        <taxon>Ascomycota</taxon>
        <taxon>Saccharomycotina</taxon>
        <taxon>Saccharomycetes</taxon>
        <taxon>Saccharomycetales</taxon>
        <taxon>Saccharomycetaceae</taxon>
        <taxon>Lachancea</taxon>
    </lineage>
</organism>
<feature type="compositionally biased region" description="Basic and acidic residues" evidence="10">
    <location>
        <begin position="133"/>
        <end position="145"/>
    </location>
</feature>
<dbReference type="PANTHER" id="PTHR13050:SF7">
    <property type="entry name" value="VESICLE TRANSPORT PROTEIN USE1"/>
    <property type="match status" value="1"/>
</dbReference>
<evidence type="ECO:0000256" key="1">
    <source>
        <dbReference type="ARBA" id="ARBA00004163"/>
    </source>
</evidence>
<dbReference type="AlphaFoldDB" id="A0A0C7NEK2"/>
<evidence type="ECO:0000256" key="3">
    <source>
        <dbReference type="ARBA" id="ARBA00022448"/>
    </source>
</evidence>
<name>A0A0C7NEK2_9SACH</name>
<dbReference type="EMBL" id="LN736372">
    <property type="protein sequence ID" value="CEP64788.1"/>
    <property type="molecule type" value="Genomic_DNA"/>
</dbReference>
<protein>
    <submittedName>
        <fullName evidence="12">LALA0S13e03026g1_1</fullName>
    </submittedName>
</protein>
<dbReference type="GeneID" id="34688355"/>
<evidence type="ECO:0000256" key="4">
    <source>
        <dbReference type="ARBA" id="ARBA00022692"/>
    </source>
</evidence>
<gene>
    <name evidence="12" type="ORF">LALA0_S13e03026g</name>
</gene>
<keyword evidence="5" id="KW-0256">Endoplasmic reticulum</keyword>
<dbReference type="Proteomes" id="UP000054304">
    <property type="component" value="Unassembled WGS sequence"/>
</dbReference>
<accession>A0A0C7NEK2</accession>
<feature type="region of interest" description="Disordered" evidence="10">
    <location>
        <begin position="121"/>
        <end position="145"/>
    </location>
</feature>
<proteinExistence type="inferred from homology"/>
<evidence type="ECO:0000313" key="13">
    <source>
        <dbReference type="Proteomes" id="UP000054304"/>
    </source>
</evidence>
<keyword evidence="7" id="KW-0653">Protein transport</keyword>
<comment type="subcellular location">
    <subcellularLocation>
        <location evidence="1">Endoplasmic reticulum membrane</location>
        <topology evidence="1">Single-pass type IV membrane protein</topology>
    </subcellularLocation>
</comment>
<evidence type="ECO:0000256" key="10">
    <source>
        <dbReference type="SAM" id="MobiDB-lite"/>
    </source>
</evidence>
<dbReference type="RefSeq" id="XP_022630991.1">
    <property type="nucleotide sequence ID" value="XM_022773576.1"/>
</dbReference>
<evidence type="ECO:0000256" key="5">
    <source>
        <dbReference type="ARBA" id="ARBA00022824"/>
    </source>
</evidence>
<dbReference type="STRING" id="1245769.A0A0C7NEK2"/>
<evidence type="ECO:0000256" key="6">
    <source>
        <dbReference type="ARBA" id="ARBA00022892"/>
    </source>
</evidence>
<evidence type="ECO:0000256" key="9">
    <source>
        <dbReference type="ARBA" id="ARBA00023136"/>
    </source>
</evidence>
<dbReference type="GO" id="GO:0098554">
    <property type="term" value="C:cytoplasmic side of endoplasmic reticulum membrane"/>
    <property type="evidence" value="ECO:0007669"/>
    <property type="project" value="EnsemblFungi"/>
</dbReference>
<dbReference type="PANTHER" id="PTHR13050">
    <property type="entry name" value="USE1-LIKE PROTEIN"/>
    <property type="match status" value="1"/>
</dbReference>
<sequence>MTTYSETICFTRQALEASLLPALSQDEEPALKSVLSAKLCSNIDILRKTVVSNKIEGEQHEGNYGNKRDFAFFQDQFSGIACTASMVQHASTSVLKEQYTKHIESQKSHRFSVDFDQDNYSESPVLQEPVEDIASRSRSGDQDDEKLAELRNRLLGKKQDHIDVASDPGSSMEKQMQLQNNIQEELLSDMSQLVSGLKQGAEAFQAALDDDSTVLKATELGLQATSRSLVDLGGKLKKYHNSKVGFLFYMTCLLFMFISLLVTYLIIKIFRKM</sequence>
<keyword evidence="6" id="KW-0931">ER-Golgi transport</keyword>
<keyword evidence="9 11" id="KW-0472">Membrane</keyword>
<dbReference type="GO" id="GO:0031201">
    <property type="term" value="C:SNARE complex"/>
    <property type="evidence" value="ECO:0007669"/>
    <property type="project" value="EnsemblFungi"/>
</dbReference>
<evidence type="ECO:0000313" key="12">
    <source>
        <dbReference type="EMBL" id="CEP64788.1"/>
    </source>
</evidence>
<feature type="transmembrane region" description="Helical" evidence="11">
    <location>
        <begin position="246"/>
        <end position="267"/>
    </location>
</feature>
<keyword evidence="13" id="KW-1185">Reference proteome</keyword>
<dbReference type="Pfam" id="PF09753">
    <property type="entry name" value="Use1"/>
    <property type="match status" value="1"/>
</dbReference>